<dbReference type="EMBL" id="CAJVQC010000428">
    <property type="protein sequence ID" value="CAG8470283.1"/>
    <property type="molecule type" value="Genomic_DNA"/>
</dbReference>
<name>A0ACA9KGC8_9GLOM</name>
<proteinExistence type="predicted"/>
<keyword evidence="2" id="KW-1185">Reference proteome</keyword>
<dbReference type="Proteomes" id="UP000789920">
    <property type="component" value="Unassembled WGS sequence"/>
</dbReference>
<sequence length="44" mass="5170">EKGPLRQTNLVKYRIETGNALPIKQYPYHHSHAKKVLSRKRSLI</sequence>
<evidence type="ECO:0000313" key="2">
    <source>
        <dbReference type="Proteomes" id="UP000789920"/>
    </source>
</evidence>
<feature type="non-terminal residue" evidence="1">
    <location>
        <position position="1"/>
    </location>
</feature>
<protein>
    <submittedName>
        <fullName evidence="1">17554_t:CDS:1</fullName>
    </submittedName>
</protein>
<comment type="caution">
    <text evidence="1">The sequence shown here is derived from an EMBL/GenBank/DDBJ whole genome shotgun (WGS) entry which is preliminary data.</text>
</comment>
<gene>
    <name evidence="1" type="ORF">RPERSI_LOCUS548</name>
</gene>
<organism evidence="1 2">
    <name type="scientific">Racocetra persica</name>
    <dbReference type="NCBI Taxonomy" id="160502"/>
    <lineage>
        <taxon>Eukaryota</taxon>
        <taxon>Fungi</taxon>
        <taxon>Fungi incertae sedis</taxon>
        <taxon>Mucoromycota</taxon>
        <taxon>Glomeromycotina</taxon>
        <taxon>Glomeromycetes</taxon>
        <taxon>Diversisporales</taxon>
        <taxon>Gigasporaceae</taxon>
        <taxon>Racocetra</taxon>
    </lineage>
</organism>
<evidence type="ECO:0000313" key="1">
    <source>
        <dbReference type="EMBL" id="CAG8470283.1"/>
    </source>
</evidence>
<accession>A0ACA9KGC8</accession>
<reference evidence="1" key="1">
    <citation type="submission" date="2021-06" db="EMBL/GenBank/DDBJ databases">
        <authorList>
            <person name="Kallberg Y."/>
            <person name="Tangrot J."/>
            <person name="Rosling A."/>
        </authorList>
    </citation>
    <scope>NUCLEOTIDE SEQUENCE</scope>
    <source>
        <strain evidence="1">MA461A</strain>
    </source>
</reference>